<dbReference type="SMR" id="A0A0P0VW12"/>
<reference evidence="4" key="1">
    <citation type="journal article" date="2005" name="Nature">
        <title>The map-based sequence of the rice genome.</title>
        <authorList>
            <consortium name="International rice genome sequencing project (IRGSP)"/>
            <person name="Matsumoto T."/>
            <person name="Wu J."/>
            <person name="Kanamori H."/>
            <person name="Katayose Y."/>
            <person name="Fujisawa M."/>
            <person name="Namiki N."/>
            <person name="Mizuno H."/>
            <person name="Yamamoto K."/>
            <person name="Antonio B.A."/>
            <person name="Baba T."/>
            <person name="Sakata K."/>
            <person name="Nagamura Y."/>
            <person name="Aoki H."/>
            <person name="Arikawa K."/>
            <person name="Arita K."/>
            <person name="Bito T."/>
            <person name="Chiden Y."/>
            <person name="Fujitsuka N."/>
            <person name="Fukunaka R."/>
            <person name="Hamada M."/>
            <person name="Harada C."/>
            <person name="Hayashi A."/>
            <person name="Hijishita S."/>
            <person name="Honda M."/>
            <person name="Hosokawa S."/>
            <person name="Ichikawa Y."/>
            <person name="Idonuma A."/>
            <person name="Iijima M."/>
            <person name="Ikeda M."/>
            <person name="Ikeno M."/>
            <person name="Ito K."/>
            <person name="Ito S."/>
            <person name="Ito T."/>
            <person name="Ito Y."/>
            <person name="Ito Y."/>
            <person name="Iwabuchi A."/>
            <person name="Kamiya K."/>
            <person name="Karasawa W."/>
            <person name="Kurita K."/>
            <person name="Katagiri S."/>
            <person name="Kikuta A."/>
            <person name="Kobayashi H."/>
            <person name="Kobayashi N."/>
            <person name="Machita K."/>
            <person name="Maehara T."/>
            <person name="Masukawa M."/>
            <person name="Mizubayashi T."/>
            <person name="Mukai Y."/>
            <person name="Nagasaki H."/>
            <person name="Nagata Y."/>
            <person name="Naito S."/>
            <person name="Nakashima M."/>
            <person name="Nakama Y."/>
            <person name="Nakamichi Y."/>
            <person name="Nakamura M."/>
            <person name="Meguro A."/>
            <person name="Negishi M."/>
            <person name="Ohta I."/>
            <person name="Ohta T."/>
            <person name="Okamoto M."/>
            <person name="Ono N."/>
            <person name="Saji S."/>
            <person name="Sakaguchi M."/>
            <person name="Sakai K."/>
            <person name="Shibata M."/>
            <person name="Shimokawa T."/>
            <person name="Song J."/>
            <person name="Takazaki Y."/>
            <person name="Terasawa K."/>
            <person name="Tsugane M."/>
            <person name="Tsuji K."/>
            <person name="Ueda S."/>
            <person name="Waki K."/>
            <person name="Yamagata H."/>
            <person name="Yamamoto M."/>
            <person name="Yamamoto S."/>
            <person name="Yamane H."/>
            <person name="Yoshiki S."/>
            <person name="Yoshihara R."/>
            <person name="Yukawa K."/>
            <person name="Zhong H."/>
            <person name="Yano M."/>
            <person name="Yuan Q."/>
            <person name="Ouyang S."/>
            <person name="Liu J."/>
            <person name="Jones K.M."/>
            <person name="Gansberger K."/>
            <person name="Moffat K."/>
            <person name="Hill J."/>
            <person name="Bera J."/>
            <person name="Fadrosh D."/>
            <person name="Jin S."/>
            <person name="Johri S."/>
            <person name="Kim M."/>
            <person name="Overton L."/>
            <person name="Reardon M."/>
            <person name="Tsitrin T."/>
            <person name="Vuong H."/>
            <person name="Weaver B."/>
            <person name="Ciecko A."/>
            <person name="Tallon L."/>
            <person name="Jackson J."/>
            <person name="Pai G."/>
            <person name="Aken S.V."/>
            <person name="Utterback T."/>
            <person name="Reidmuller S."/>
            <person name="Feldblyum T."/>
            <person name="Hsiao J."/>
            <person name="Zismann V."/>
            <person name="Iobst S."/>
            <person name="de Vazeille A.R."/>
            <person name="Buell C.R."/>
            <person name="Ying K."/>
            <person name="Li Y."/>
            <person name="Lu T."/>
            <person name="Huang Y."/>
            <person name="Zhao Q."/>
            <person name="Feng Q."/>
            <person name="Zhang L."/>
            <person name="Zhu J."/>
            <person name="Weng Q."/>
            <person name="Mu J."/>
            <person name="Lu Y."/>
            <person name="Fan D."/>
            <person name="Liu Y."/>
            <person name="Guan J."/>
            <person name="Zhang Y."/>
            <person name="Yu S."/>
            <person name="Liu X."/>
            <person name="Zhang Y."/>
            <person name="Hong G."/>
            <person name="Han B."/>
            <person name="Choisne N."/>
            <person name="Demange N."/>
            <person name="Orjeda G."/>
            <person name="Samain S."/>
            <person name="Cattolico L."/>
            <person name="Pelletier E."/>
            <person name="Couloux A."/>
            <person name="Segurens B."/>
            <person name="Wincker P."/>
            <person name="D'Hont A."/>
            <person name="Scarpelli C."/>
            <person name="Weissenbach J."/>
            <person name="Salanoubat M."/>
            <person name="Quetier F."/>
            <person name="Yu Y."/>
            <person name="Kim H.R."/>
            <person name="Rambo T."/>
            <person name="Currie J."/>
            <person name="Collura K."/>
            <person name="Luo M."/>
            <person name="Yang T."/>
            <person name="Ammiraju J.S.S."/>
            <person name="Engler F."/>
            <person name="Soderlund C."/>
            <person name="Wing R.A."/>
            <person name="Palmer L.E."/>
            <person name="de la Bastide M."/>
            <person name="Spiegel L."/>
            <person name="Nascimento L."/>
            <person name="Zutavern T."/>
            <person name="O'Shaughnessy A."/>
            <person name="Dike S."/>
            <person name="Dedhia N."/>
            <person name="Preston R."/>
            <person name="Balija V."/>
            <person name="McCombie W.R."/>
            <person name="Chow T."/>
            <person name="Chen H."/>
            <person name="Chung M."/>
            <person name="Chen C."/>
            <person name="Shaw J."/>
            <person name="Wu H."/>
            <person name="Hsiao K."/>
            <person name="Chao Y."/>
            <person name="Chu M."/>
            <person name="Cheng C."/>
            <person name="Hour A."/>
            <person name="Lee P."/>
            <person name="Lin S."/>
            <person name="Lin Y."/>
            <person name="Liou J."/>
            <person name="Liu S."/>
            <person name="Hsing Y."/>
            <person name="Raghuvanshi S."/>
            <person name="Mohanty A."/>
            <person name="Bharti A.K."/>
            <person name="Gaur A."/>
            <person name="Gupta V."/>
            <person name="Kumar D."/>
            <person name="Ravi V."/>
            <person name="Vij S."/>
            <person name="Kapur A."/>
            <person name="Khurana P."/>
            <person name="Khurana P."/>
            <person name="Khurana J.P."/>
            <person name="Tyagi A.K."/>
            <person name="Gaikwad K."/>
            <person name="Singh A."/>
            <person name="Dalal V."/>
            <person name="Srivastava S."/>
            <person name="Dixit A."/>
            <person name="Pal A.K."/>
            <person name="Ghazi I.A."/>
            <person name="Yadav M."/>
            <person name="Pandit A."/>
            <person name="Bhargava A."/>
            <person name="Sureshbabu K."/>
            <person name="Batra K."/>
            <person name="Sharma T.R."/>
            <person name="Mohapatra T."/>
            <person name="Singh N.K."/>
            <person name="Messing J."/>
            <person name="Nelson A.B."/>
            <person name="Fuks G."/>
            <person name="Kavchok S."/>
            <person name="Keizer G."/>
            <person name="Linton E."/>
            <person name="Llaca V."/>
            <person name="Song R."/>
            <person name="Tanyolac B."/>
            <person name="Young S."/>
            <person name="Ho-Il K."/>
            <person name="Hahn J.H."/>
            <person name="Sangsakoo G."/>
            <person name="Vanavichit A."/>
            <person name="de Mattos Luiz.A.T."/>
            <person name="Zimmer P.D."/>
            <person name="Malone G."/>
            <person name="Dellagostin O."/>
            <person name="de Oliveira A.C."/>
            <person name="Bevan M."/>
            <person name="Bancroft I."/>
            <person name="Minx P."/>
            <person name="Cordum H."/>
            <person name="Wilson R."/>
            <person name="Cheng Z."/>
            <person name="Jin W."/>
            <person name="Jiang J."/>
            <person name="Leong S.A."/>
            <person name="Iwama H."/>
            <person name="Gojobori T."/>
            <person name="Itoh T."/>
            <person name="Niimura Y."/>
            <person name="Fujii Y."/>
            <person name="Habara T."/>
            <person name="Sakai H."/>
            <person name="Sato Y."/>
            <person name="Wilson G."/>
            <person name="Kumar K."/>
            <person name="McCouch S."/>
            <person name="Juretic N."/>
            <person name="Hoen D."/>
            <person name="Wright S."/>
            <person name="Bruskiewich R."/>
            <person name="Bureau T."/>
            <person name="Miyao A."/>
            <person name="Hirochika H."/>
            <person name="Nishikawa T."/>
            <person name="Kadowaki K."/>
            <person name="Sugiura M."/>
            <person name="Burr B."/>
            <person name="Sasaki T."/>
        </authorList>
    </citation>
    <scope>NUCLEOTIDE SEQUENCE [LARGE SCALE GENOMIC DNA]</scope>
    <source>
        <strain evidence="4">cv. Nipponbare</strain>
    </source>
</reference>
<keyword evidence="4" id="KW-1185">Reference proteome</keyword>
<dbReference type="PaxDb" id="39947-A0A0P0VW12"/>
<evidence type="ECO:0007829" key="6">
    <source>
        <dbReference type="ProteomicsDB" id="A0A0P0VW12"/>
    </source>
</evidence>
<evidence type="ECO:0000256" key="2">
    <source>
        <dbReference type="SAM" id="MobiDB-lite"/>
    </source>
</evidence>
<feature type="compositionally biased region" description="Basic and acidic residues" evidence="2">
    <location>
        <begin position="118"/>
        <end position="148"/>
    </location>
</feature>
<keyword evidence="5 6" id="KW-1267">Proteomics identification</keyword>
<gene>
    <name evidence="3" type="ordered locus">Os03g0274700</name>
    <name evidence="3" type="ORF">OSNPB_030274700</name>
</gene>
<feature type="compositionally biased region" description="Basic residues" evidence="2">
    <location>
        <begin position="16"/>
        <end position="25"/>
    </location>
</feature>
<dbReference type="Proteomes" id="UP000059680">
    <property type="component" value="Chromosome 3"/>
</dbReference>
<reference evidence="3 4" key="3">
    <citation type="journal article" date="2013" name="Rice">
        <title>Improvement of the Oryza sativa Nipponbare reference genome using next generation sequence and optical map data.</title>
        <authorList>
            <person name="Kawahara Y."/>
            <person name="de la Bastide M."/>
            <person name="Hamilton J.P."/>
            <person name="Kanamori H."/>
            <person name="McCombie W.R."/>
            <person name="Ouyang S."/>
            <person name="Schwartz D.C."/>
            <person name="Tanaka T."/>
            <person name="Wu J."/>
            <person name="Zhou S."/>
            <person name="Childs K.L."/>
            <person name="Davidson R.M."/>
            <person name="Lin H."/>
            <person name="Quesada-Ocampo L."/>
            <person name="Vaillancourt B."/>
            <person name="Sakai H."/>
            <person name="Lee S.S."/>
            <person name="Kim J."/>
            <person name="Numa H."/>
            <person name="Itoh T."/>
            <person name="Buell C.R."/>
            <person name="Matsumoto T."/>
        </authorList>
    </citation>
    <scope>NUCLEOTIDE SEQUENCE [LARGE SCALE GENOMIC DNA]</scope>
    <source>
        <strain evidence="4">cv. Nipponbare</strain>
    </source>
</reference>
<sequence length="322" mass="36607">PSPSRPRRPPPPPAGTHHRKVRMRRQGQGQYGGGADINSMVAAQLHHYQTQQRVQQHPDNNYPGRDPGKAAEEQQYSAPKVRQSQWDRGGPNAPNQIPAYAYNEGQSAQGAQTFYDGQRSDLKVGLEKQPNKESRDRPRNDRFEARREDYNLPRTFEGLEQNFHEDIVILSKELHDAEDAENARHRERLNEINAQYQEKLLALRARQATYREEFLRKESQARQQQYQQASMSSYANNVRPGETHGYTPIAAKPPPPPPAAAATAGGTYGEAHRGYTSAQYDNFRERPDYPEFRGRGRGEGHVLEHRGQFPGGRAYNSGGRRF</sequence>
<name>A0A0P0VW12_ORYSJ</name>
<dbReference type="eggNOG" id="ENOG502RGJQ">
    <property type="taxonomic scope" value="Eukaryota"/>
</dbReference>
<dbReference type="PANTHER" id="PTHR34210:SF1">
    <property type="entry name" value="OS03G0274700 PROTEIN"/>
    <property type="match status" value="1"/>
</dbReference>
<accession>A0A0P0VW12</accession>
<evidence type="ECO:0000313" key="4">
    <source>
        <dbReference type="Proteomes" id="UP000059680"/>
    </source>
</evidence>
<dbReference type="Gramene" id="Os03t0274700-01">
    <property type="protein sequence ID" value="Os03t0274700-01"/>
    <property type="gene ID" value="Os03g0274700"/>
</dbReference>
<feature type="compositionally biased region" description="Polar residues" evidence="2">
    <location>
        <begin position="47"/>
        <end position="59"/>
    </location>
</feature>
<dbReference type="FunCoup" id="A0A0P0VW12">
    <property type="interactions" value="1954"/>
</dbReference>
<evidence type="ECO:0000256" key="1">
    <source>
        <dbReference type="SAM" id="Coils"/>
    </source>
</evidence>
<protein>
    <submittedName>
        <fullName evidence="3">Os03g0274700 protein</fullName>
    </submittedName>
</protein>
<evidence type="ECO:0000313" key="3">
    <source>
        <dbReference type="EMBL" id="BAS83498.1"/>
    </source>
</evidence>
<keyword evidence="1" id="KW-0175">Coiled coil</keyword>
<dbReference type="EMBL" id="AP014959">
    <property type="protein sequence ID" value="BAS83498.1"/>
    <property type="molecule type" value="Genomic_DNA"/>
</dbReference>
<feature type="region of interest" description="Disordered" evidence="2">
    <location>
        <begin position="275"/>
        <end position="322"/>
    </location>
</feature>
<dbReference type="InParanoid" id="A0A0P0VW12"/>
<feature type="region of interest" description="Disordered" evidence="2">
    <location>
        <begin position="1"/>
        <end position="148"/>
    </location>
</feature>
<feature type="coiled-coil region" evidence="1">
    <location>
        <begin position="175"/>
        <end position="213"/>
    </location>
</feature>
<evidence type="ECO:0007829" key="5">
    <source>
        <dbReference type="PeptideAtlas" id="A0A0P0VW12"/>
    </source>
</evidence>
<feature type="compositionally biased region" description="Basic and acidic residues" evidence="2">
    <location>
        <begin position="282"/>
        <end position="307"/>
    </location>
</feature>
<reference evidence="3 4" key="2">
    <citation type="journal article" date="2013" name="Plant Cell Physiol.">
        <title>Rice Annotation Project Database (RAP-DB): an integrative and interactive database for rice genomics.</title>
        <authorList>
            <person name="Sakai H."/>
            <person name="Lee S.S."/>
            <person name="Tanaka T."/>
            <person name="Numa H."/>
            <person name="Kim J."/>
            <person name="Kawahara Y."/>
            <person name="Wakimoto H."/>
            <person name="Yang C.C."/>
            <person name="Iwamoto M."/>
            <person name="Abe T."/>
            <person name="Yamada Y."/>
            <person name="Muto A."/>
            <person name="Inokuchi H."/>
            <person name="Ikemura T."/>
            <person name="Matsumoto T."/>
            <person name="Sasaki T."/>
            <person name="Itoh T."/>
        </authorList>
    </citation>
    <scope>NUCLEOTIDE SEQUENCE [LARGE SCALE GENOMIC DNA]</scope>
    <source>
        <strain evidence="4">cv. Nipponbare</strain>
    </source>
</reference>
<organism evidence="3 4">
    <name type="scientific">Oryza sativa subsp. japonica</name>
    <name type="common">Rice</name>
    <dbReference type="NCBI Taxonomy" id="39947"/>
    <lineage>
        <taxon>Eukaryota</taxon>
        <taxon>Viridiplantae</taxon>
        <taxon>Streptophyta</taxon>
        <taxon>Embryophyta</taxon>
        <taxon>Tracheophyta</taxon>
        <taxon>Spermatophyta</taxon>
        <taxon>Magnoliopsida</taxon>
        <taxon>Liliopsida</taxon>
        <taxon>Poales</taxon>
        <taxon>Poaceae</taxon>
        <taxon>BOP clade</taxon>
        <taxon>Oryzoideae</taxon>
        <taxon>Oryzeae</taxon>
        <taxon>Oryzinae</taxon>
        <taxon>Oryza</taxon>
        <taxon>Oryza sativa</taxon>
    </lineage>
</organism>
<dbReference type="PANTHER" id="PTHR34210">
    <property type="entry name" value="OS01G0252900 PROTEIN"/>
    <property type="match status" value="1"/>
</dbReference>
<dbReference type="AlphaFoldDB" id="A0A0P0VW12"/>
<proteinExistence type="evidence at protein level"/>
<dbReference type="OMA" id="DNNYPGR"/>
<feature type="compositionally biased region" description="Polar residues" evidence="2">
    <location>
        <begin position="74"/>
        <end position="86"/>
    </location>
</feature>
<feature type="non-terminal residue" evidence="3">
    <location>
        <position position="1"/>
    </location>
</feature>